<keyword evidence="4" id="KW-0769">Symport</keyword>
<feature type="transmembrane region" description="Helical" evidence="7">
    <location>
        <begin position="77"/>
        <end position="96"/>
    </location>
</feature>
<evidence type="ECO:0000256" key="1">
    <source>
        <dbReference type="ARBA" id="ARBA00004141"/>
    </source>
</evidence>
<comment type="caution">
    <text evidence="8">The sequence shown here is derived from an EMBL/GenBank/DDBJ whole genome shotgun (WGS) entry which is preliminary data.</text>
</comment>
<protein>
    <submittedName>
        <fullName evidence="8">Divalent metal cation transporter</fullName>
    </submittedName>
</protein>
<dbReference type="Pfam" id="PF01566">
    <property type="entry name" value="Nramp"/>
    <property type="match status" value="1"/>
</dbReference>
<feature type="transmembrane region" description="Helical" evidence="7">
    <location>
        <begin position="377"/>
        <end position="398"/>
    </location>
</feature>
<feature type="transmembrane region" description="Helical" evidence="7">
    <location>
        <begin position="228"/>
        <end position="253"/>
    </location>
</feature>
<evidence type="ECO:0000256" key="4">
    <source>
        <dbReference type="ARBA" id="ARBA00022847"/>
    </source>
</evidence>
<evidence type="ECO:0000313" key="9">
    <source>
        <dbReference type="Proteomes" id="UP000233435"/>
    </source>
</evidence>
<dbReference type="RefSeq" id="WP_106660395.1">
    <property type="nucleotide sequence ID" value="NZ_PJEO01000050.1"/>
</dbReference>
<name>A0A2N3HHI2_9FLAO</name>
<dbReference type="AlphaFoldDB" id="A0A2N3HHI2"/>
<dbReference type="InterPro" id="IPR001046">
    <property type="entry name" value="NRAMP_fam"/>
</dbReference>
<evidence type="ECO:0000256" key="6">
    <source>
        <dbReference type="ARBA" id="ARBA00023136"/>
    </source>
</evidence>
<dbReference type="EMBL" id="PJEO01000050">
    <property type="protein sequence ID" value="PKQ44419.1"/>
    <property type="molecule type" value="Genomic_DNA"/>
</dbReference>
<evidence type="ECO:0000256" key="5">
    <source>
        <dbReference type="ARBA" id="ARBA00022989"/>
    </source>
</evidence>
<sequence>MGLKSIIKSFGPGFIIAAVVLGPGSLTTAAKIGSTIGYDFLWVILIAAISMIVYTNMSTRFGLMHNRSILNVISEKYGRWLSMAIGISSFIATLSFQFGNNLGVGMGMETLTGINAGIWPIIFTFLAIILIFYAKNLYKILEKIMMYVVIIMILTFVVNLVFIKPDIVDIVNGFVPKPFSKDNLSELAAIAGTTFVLNSALYQSYLVQNKGWGLADKAKATRDSNLGIFLLALMTVFVIATAASALKPFGITINSASDMAIQLETLMGSYAKYIFAIGFSAAAFSSLLVNAVIGGGLLSDGLGLGQSMEQKVPKIFTMIILLVGMGTAMYVASATGSPVYSLIMAQASSIMAVPLIAIGLFLVLNNKSIMGEHTNSGYQNILSVIGFVLICILVYIMYDRLIGYLSSL</sequence>
<comment type="subcellular location">
    <subcellularLocation>
        <location evidence="1">Membrane</location>
        <topology evidence="1">Multi-pass membrane protein</topology>
    </subcellularLocation>
</comment>
<feature type="transmembrane region" description="Helical" evidence="7">
    <location>
        <begin position="273"/>
        <end position="294"/>
    </location>
</feature>
<accession>A0A2N3HHI2</accession>
<dbReference type="NCBIfam" id="NF037982">
    <property type="entry name" value="Nramp_1"/>
    <property type="match status" value="1"/>
</dbReference>
<reference evidence="8 9" key="1">
    <citation type="submission" date="2017-12" db="EMBL/GenBank/DDBJ databases">
        <title>Confluentibacter flavum sp. nov., isolated from the saline lake.</title>
        <authorList>
            <person name="Yu L."/>
        </authorList>
    </citation>
    <scope>NUCLEOTIDE SEQUENCE [LARGE SCALE GENOMIC DNA]</scope>
    <source>
        <strain evidence="8 9">3B</strain>
    </source>
</reference>
<keyword evidence="2" id="KW-0813">Transport</keyword>
<dbReference type="GO" id="GO:0005886">
    <property type="term" value="C:plasma membrane"/>
    <property type="evidence" value="ECO:0007669"/>
    <property type="project" value="TreeGrafter"/>
</dbReference>
<evidence type="ECO:0000256" key="3">
    <source>
        <dbReference type="ARBA" id="ARBA00022692"/>
    </source>
</evidence>
<feature type="transmembrane region" description="Helical" evidence="7">
    <location>
        <begin position="315"/>
        <end position="333"/>
    </location>
</feature>
<dbReference type="PANTHER" id="PTHR11706:SF33">
    <property type="entry name" value="NATURAL RESISTANCE-ASSOCIATED MACROPHAGE PROTEIN 2"/>
    <property type="match status" value="1"/>
</dbReference>
<feature type="transmembrane region" description="Helical" evidence="7">
    <location>
        <begin position="39"/>
        <end position="57"/>
    </location>
</feature>
<organism evidence="8 9">
    <name type="scientific">Confluentibacter flavum</name>
    <dbReference type="NCBI Taxonomy" id="1909700"/>
    <lineage>
        <taxon>Bacteria</taxon>
        <taxon>Pseudomonadati</taxon>
        <taxon>Bacteroidota</taxon>
        <taxon>Flavobacteriia</taxon>
        <taxon>Flavobacteriales</taxon>
        <taxon>Flavobacteriaceae</taxon>
        <taxon>Confluentibacter</taxon>
    </lineage>
</organism>
<dbReference type="OrthoDB" id="9787548at2"/>
<dbReference type="GO" id="GO:0015293">
    <property type="term" value="F:symporter activity"/>
    <property type="evidence" value="ECO:0007669"/>
    <property type="project" value="UniProtKB-KW"/>
</dbReference>
<dbReference type="PANTHER" id="PTHR11706">
    <property type="entry name" value="SOLUTE CARRIER PROTEIN FAMILY 11 MEMBER"/>
    <property type="match status" value="1"/>
</dbReference>
<keyword evidence="9" id="KW-1185">Reference proteome</keyword>
<evidence type="ECO:0000256" key="2">
    <source>
        <dbReference type="ARBA" id="ARBA00022448"/>
    </source>
</evidence>
<dbReference type="Gene3D" id="1.20.1740.10">
    <property type="entry name" value="Amino acid/polyamine transporter I"/>
    <property type="match status" value="1"/>
</dbReference>
<feature type="transmembrane region" description="Helical" evidence="7">
    <location>
        <begin position="116"/>
        <end position="134"/>
    </location>
</feature>
<feature type="transmembrane region" description="Helical" evidence="7">
    <location>
        <begin position="146"/>
        <end position="167"/>
    </location>
</feature>
<evidence type="ECO:0000256" key="7">
    <source>
        <dbReference type="SAM" id="Phobius"/>
    </source>
</evidence>
<keyword evidence="3 7" id="KW-0812">Transmembrane</keyword>
<gene>
    <name evidence="8" type="ORF">CSW08_13490</name>
</gene>
<proteinExistence type="predicted"/>
<feature type="transmembrane region" description="Helical" evidence="7">
    <location>
        <begin position="187"/>
        <end position="207"/>
    </location>
</feature>
<evidence type="ECO:0000313" key="8">
    <source>
        <dbReference type="EMBL" id="PKQ44419.1"/>
    </source>
</evidence>
<dbReference type="GO" id="GO:0015086">
    <property type="term" value="F:cadmium ion transmembrane transporter activity"/>
    <property type="evidence" value="ECO:0007669"/>
    <property type="project" value="TreeGrafter"/>
</dbReference>
<dbReference type="GO" id="GO:0005384">
    <property type="term" value="F:manganese ion transmembrane transporter activity"/>
    <property type="evidence" value="ECO:0007669"/>
    <property type="project" value="TreeGrafter"/>
</dbReference>
<dbReference type="Proteomes" id="UP000233435">
    <property type="component" value="Unassembled WGS sequence"/>
</dbReference>
<feature type="transmembrane region" description="Helical" evidence="7">
    <location>
        <begin position="339"/>
        <end position="365"/>
    </location>
</feature>
<keyword evidence="6 7" id="KW-0472">Membrane</keyword>
<keyword evidence="5 7" id="KW-1133">Transmembrane helix</keyword>
<dbReference type="GO" id="GO:0034755">
    <property type="term" value="P:iron ion transmembrane transport"/>
    <property type="evidence" value="ECO:0007669"/>
    <property type="project" value="TreeGrafter"/>
</dbReference>